<dbReference type="EMBL" id="CP042476">
    <property type="protein sequence ID" value="QED37022.1"/>
    <property type="molecule type" value="Genomic_DNA"/>
</dbReference>
<dbReference type="AlphaFoldDB" id="A0A5B8YGB3"/>
<reference evidence="1 2" key="1">
    <citation type="submission" date="2019-08" db="EMBL/GenBank/DDBJ databases">
        <title>Antarcticibacterium arcticum sp. nov., a bacterium isolated from marine sediment of the Canadian Beaufort Sea.</title>
        <authorList>
            <person name="Lee Y.M."/>
            <person name="Baek K."/>
            <person name="Lee D.-H."/>
            <person name="Shin S.C."/>
            <person name="Jin Y.K."/>
            <person name="Park Y."/>
        </authorList>
    </citation>
    <scope>NUCLEOTIDE SEQUENCE [LARGE SCALE GENOMIC DNA]</scope>
    <source>
        <strain evidence="1 2">PAMC 28998</strain>
    </source>
</reference>
<dbReference type="PROSITE" id="PS51257">
    <property type="entry name" value="PROKAR_LIPOPROTEIN"/>
    <property type="match status" value="1"/>
</dbReference>
<proteinExistence type="predicted"/>
<evidence type="ECO:0000313" key="2">
    <source>
        <dbReference type="Proteomes" id="UP000321954"/>
    </source>
</evidence>
<evidence type="ECO:0008006" key="3">
    <source>
        <dbReference type="Google" id="ProtNLM"/>
    </source>
</evidence>
<evidence type="ECO:0000313" key="1">
    <source>
        <dbReference type="EMBL" id="QED37022.1"/>
    </source>
</evidence>
<name>A0A5B8YGB3_9FLAO</name>
<keyword evidence="2" id="KW-1185">Reference proteome</keyword>
<organism evidence="1 2">
    <name type="scientific">Antarcticibacterium arcticum</name>
    <dbReference type="NCBI Taxonomy" id="2585771"/>
    <lineage>
        <taxon>Bacteria</taxon>
        <taxon>Pseudomonadati</taxon>
        <taxon>Bacteroidota</taxon>
        <taxon>Flavobacteriia</taxon>
        <taxon>Flavobacteriales</taxon>
        <taxon>Flavobacteriaceae</taxon>
        <taxon>Antarcticibacterium</taxon>
    </lineage>
</organism>
<dbReference type="Proteomes" id="UP000321954">
    <property type="component" value="Chromosome"/>
</dbReference>
<dbReference type="RefSeq" id="WP_146831431.1">
    <property type="nucleotide sequence ID" value="NZ_CP042476.1"/>
</dbReference>
<accession>A0A5B8YGB3</accession>
<protein>
    <recommendedName>
        <fullName evidence="3">Lipoprotein</fullName>
    </recommendedName>
</protein>
<sequence length="112" mass="12129">MKTKVITFTCVILVSILLGCGTTGPIEGESIIRTATNTPERFEIPSGTTWDETCKNPIIDPMDGAELILVESGGGFGNYRPVRLKYGLTRGELLRINCRTGAVVGIVKETKQ</sequence>
<dbReference type="OrthoDB" id="1450871at2"/>
<gene>
    <name evidence="1" type="ORF">FK178_04550</name>
</gene>
<dbReference type="KEGG" id="anp:FK178_04550"/>